<dbReference type="AlphaFoldDB" id="A0A2I3ELH3"/>
<protein>
    <submittedName>
        <fullName evidence="1">Uncharacterized protein</fullName>
    </submittedName>
</protein>
<keyword evidence="2" id="KW-1185">Reference proteome</keyword>
<gene>
    <name evidence="1" type="ORF">MHEC_41510</name>
</gene>
<reference evidence="1 2" key="1">
    <citation type="submission" date="2020-12" db="EMBL/GenBank/DDBJ databases">
        <title>Complete genome sequence of Mycobacterium heckeshornense JCM 15655T, closely related to a pathogenic non-tuberculous mycobacterial species Mycobacterium xenopi.</title>
        <authorList>
            <person name="Yoshida M."/>
            <person name="Fukano H."/>
            <person name="Asakura T."/>
            <person name="Suzuki M."/>
            <person name="Hoshino Y."/>
        </authorList>
    </citation>
    <scope>NUCLEOTIDE SEQUENCE [LARGE SCALE GENOMIC DNA]</scope>
    <source>
        <strain evidence="1 2">JCM 15655</strain>
    </source>
</reference>
<sequence>MVRAVYVGEQATLEQVRAAVETWQHQTGDATYLDVEADGDGYPGMGYVIDLLIRDEDAQLAARDRLAEGIKPLLPGIPVATDTEMNDRQIAAAPERHR</sequence>
<proteinExistence type="predicted"/>
<name>A0A2I3ELH3_9MYCO</name>
<dbReference type="STRING" id="110505.ACT16_17855"/>
<evidence type="ECO:0000313" key="1">
    <source>
        <dbReference type="EMBL" id="BCO37718.1"/>
    </source>
</evidence>
<dbReference type="Proteomes" id="UP000595446">
    <property type="component" value="Chromosome"/>
</dbReference>
<accession>A0A2I3ELH3</accession>
<evidence type="ECO:0000313" key="2">
    <source>
        <dbReference type="Proteomes" id="UP000595446"/>
    </source>
</evidence>
<dbReference type="EMBL" id="AP024237">
    <property type="protein sequence ID" value="BCO37718.1"/>
    <property type="molecule type" value="Genomic_DNA"/>
</dbReference>
<organism evidence="1 2">
    <name type="scientific">Mycobacterium heckeshornense</name>
    <dbReference type="NCBI Taxonomy" id="110505"/>
    <lineage>
        <taxon>Bacteria</taxon>
        <taxon>Bacillati</taxon>
        <taxon>Actinomycetota</taxon>
        <taxon>Actinomycetes</taxon>
        <taxon>Mycobacteriales</taxon>
        <taxon>Mycobacteriaceae</taxon>
        <taxon>Mycobacterium</taxon>
    </lineage>
</organism>